<keyword evidence="7" id="KW-0496">Mitochondrion</keyword>
<keyword evidence="2" id="KW-0645">Protease</keyword>
<dbReference type="InterPro" id="IPR007863">
    <property type="entry name" value="Peptidase_M16_C"/>
</dbReference>
<dbReference type="PANTHER" id="PTHR11851">
    <property type="entry name" value="METALLOPROTEASE"/>
    <property type="match status" value="1"/>
</dbReference>
<keyword evidence="6" id="KW-0482">Metalloprotease</keyword>
<dbReference type="Pfam" id="PF05193">
    <property type="entry name" value="Peptidase_M16_C"/>
    <property type="match status" value="1"/>
</dbReference>
<evidence type="ECO:0000256" key="4">
    <source>
        <dbReference type="ARBA" id="ARBA00022801"/>
    </source>
</evidence>
<keyword evidence="3" id="KW-0479">Metal-binding</keyword>
<keyword evidence="10" id="KW-1185">Reference proteome</keyword>
<proteinExistence type="predicted"/>
<feature type="domain" description="Peptidase M16 C-terminal" evidence="8">
    <location>
        <begin position="182"/>
        <end position="253"/>
    </location>
</feature>
<protein>
    <submittedName>
        <fullName evidence="9">Probable mitochondrial-processing peptidase subunit beta, mitochondrial</fullName>
    </submittedName>
</protein>
<gene>
    <name evidence="9" type="ORF">Tco_0895483</name>
</gene>
<dbReference type="InterPro" id="IPR011249">
    <property type="entry name" value="Metalloenz_LuxS/M16"/>
</dbReference>
<comment type="subcellular location">
    <subcellularLocation>
        <location evidence="1">Mitochondrion</location>
    </subcellularLocation>
</comment>
<evidence type="ECO:0000256" key="2">
    <source>
        <dbReference type="ARBA" id="ARBA00022670"/>
    </source>
</evidence>
<evidence type="ECO:0000256" key="6">
    <source>
        <dbReference type="ARBA" id="ARBA00023049"/>
    </source>
</evidence>
<dbReference type="SUPFAM" id="SSF63411">
    <property type="entry name" value="LuxS/MPP-like metallohydrolase"/>
    <property type="match status" value="1"/>
</dbReference>
<evidence type="ECO:0000313" key="9">
    <source>
        <dbReference type="EMBL" id="GJT25546.1"/>
    </source>
</evidence>
<accession>A0ABQ5CI61</accession>
<evidence type="ECO:0000256" key="1">
    <source>
        <dbReference type="ARBA" id="ARBA00004173"/>
    </source>
</evidence>
<evidence type="ECO:0000256" key="7">
    <source>
        <dbReference type="ARBA" id="ARBA00023128"/>
    </source>
</evidence>
<organism evidence="9 10">
    <name type="scientific">Tanacetum coccineum</name>
    <dbReference type="NCBI Taxonomy" id="301880"/>
    <lineage>
        <taxon>Eukaryota</taxon>
        <taxon>Viridiplantae</taxon>
        <taxon>Streptophyta</taxon>
        <taxon>Embryophyta</taxon>
        <taxon>Tracheophyta</taxon>
        <taxon>Spermatophyta</taxon>
        <taxon>Magnoliopsida</taxon>
        <taxon>eudicotyledons</taxon>
        <taxon>Gunneridae</taxon>
        <taxon>Pentapetalae</taxon>
        <taxon>asterids</taxon>
        <taxon>campanulids</taxon>
        <taxon>Asterales</taxon>
        <taxon>Asteraceae</taxon>
        <taxon>Asteroideae</taxon>
        <taxon>Anthemideae</taxon>
        <taxon>Anthemidinae</taxon>
        <taxon>Tanacetum</taxon>
    </lineage>
</organism>
<dbReference type="EMBL" id="BQNB010014222">
    <property type="protein sequence ID" value="GJT25546.1"/>
    <property type="molecule type" value="Genomic_DNA"/>
</dbReference>
<sequence length="277" mass="31240">MLNAALSCVSDLVLTDKTSSHCRGIAHALRFVLRDEDPCALYTGWFPSVVFSEIAQQKQPDPSDQLEKSQEECEYLIKLAKPHMKRSNVLDNIKGKYSSSPMVGNMKHKAEVISLLSSGTSFFWPKNNRIPSVLLRSNVILACRFQGGAQTEEVIFDHFHATAFQYTPLGRTILGPAENIQKISKKDIQDYISTYYFAHRMVISASGAVKHEDLVEQVKNTFTKLSANPTTTTQLVEKEPVIFTGSEVPWNNERALDTKELNVIIGAWFTIWRQVEE</sequence>
<comment type="caution">
    <text evidence="9">The sequence shown here is derived from an EMBL/GenBank/DDBJ whole genome shotgun (WGS) entry which is preliminary data.</text>
</comment>
<reference evidence="9" key="2">
    <citation type="submission" date="2022-01" db="EMBL/GenBank/DDBJ databases">
        <authorList>
            <person name="Yamashiro T."/>
            <person name="Shiraishi A."/>
            <person name="Satake H."/>
            <person name="Nakayama K."/>
        </authorList>
    </citation>
    <scope>NUCLEOTIDE SEQUENCE</scope>
</reference>
<keyword evidence="4" id="KW-0378">Hydrolase</keyword>
<dbReference type="PANTHER" id="PTHR11851:SF149">
    <property type="entry name" value="GH01077P"/>
    <property type="match status" value="1"/>
</dbReference>
<keyword evidence="5" id="KW-0862">Zinc</keyword>
<dbReference type="Gene3D" id="3.30.830.10">
    <property type="entry name" value="Metalloenzyme, LuxS/M16 peptidase-like"/>
    <property type="match status" value="1"/>
</dbReference>
<evidence type="ECO:0000256" key="3">
    <source>
        <dbReference type="ARBA" id="ARBA00022723"/>
    </source>
</evidence>
<evidence type="ECO:0000259" key="8">
    <source>
        <dbReference type="Pfam" id="PF05193"/>
    </source>
</evidence>
<evidence type="ECO:0000256" key="5">
    <source>
        <dbReference type="ARBA" id="ARBA00022833"/>
    </source>
</evidence>
<name>A0ABQ5CI61_9ASTR</name>
<evidence type="ECO:0000313" key="10">
    <source>
        <dbReference type="Proteomes" id="UP001151760"/>
    </source>
</evidence>
<dbReference type="Proteomes" id="UP001151760">
    <property type="component" value="Unassembled WGS sequence"/>
</dbReference>
<dbReference type="InterPro" id="IPR050361">
    <property type="entry name" value="MPP/UQCRC_Complex"/>
</dbReference>
<reference evidence="9" key="1">
    <citation type="journal article" date="2022" name="Int. J. Mol. Sci.">
        <title>Draft Genome of Tanacetum Coccineum: Genomic Comparison of Closely Related Tanacetum-Family Plants.</title>
        <authorList>
            <person name="Yamashiro T."/>
            <person name="Shiraishi A."/>
            <person name="Nakayama K."/>
            <person name="Satake H."/>
        </authorList>
    </citation>
    <scope>NUCLEOTIDE SEQUENCE</scope>
</reference>